<dbReference type="PROSITE" id="PS50931">
    <property type="entry name" value="HTH_LYSR"/>
    <property type="match status" value="1"/>
</dbReference>
<name>A0A7W6BSP5_9HYPH</name>
<dbReference type="GO" id="GO:0043565">
    <property type="term" value="F:sequence-specific DNA binding"/>
    <property type="evidence" value="ECO:0007669"/>
    <property type="project" value="TreeGrafter"/>
</dbReference>
<dbReference type="GO" id="GO:0006351">
    <property type="term" value="P:DNA-templated transcription"/>
    <property type="evidence" value="ECO:0007669"/>
    <property type="project" value="TreeGrafter"/>
</dbReference>
<dbReference type="AlphaFoldDB" id="A0A7W6BSP5"/>
<accession>A0A7W6BSP5</accession>
<keyword evidence="4" id="KW-0804">Transcription</keyword>
<dbReference type="FunFam" id="1.10.10.10:FF:000001">
    <property type="entry name" value="LysR family transcriptional regulator"/>
    <property type="match status" value="1"/>
</dbReference>
<dbReference type="GO" id="GO:0003700">
    <property type="term" value="F:DNA-binding transcription factor activity"/>
    <property type="evidence" value="ECO:0007669"/>
    <property type="project" value="InterPro"/>
</dbReference>
<dbReference type="InterPro" id="IPR036390">
    <property type="entry name" value="WH_DNA-bd_sf"/>
</dbReference>
<dbReference type="EMBL" id="JACIDO010000008">
    <property type="protein sequence ID" value="MBB3937311.1"/>
    <property type="molecule type" value="Genomic_DNA"/>
</dbReference>
<dbReference type="Gene3D" id="3.40.190.10">
    <property type="entry name" value="Periplasmic binding protein-like II"/>
    <property type="match status" value="2"/>
</dbReference>
<protein>
    <submittedName>
        <fullName evidence="6">DNA-binding transcriptional LysR family regulator</fullName>
    </submittedName>
</protein>
<evidence type="ECO:0000313" key="7">
    <source>
        <dbReference type="Proteomes" id="UP000531216"/>
    </source>
</evidence>
<proteinExistence type="inferred from homology"/>
<evidence type="ECO:0000256" key="4">
    <source>
        <dbReference type="ARBA" id="ARBA00023163"/>
    </source>
</evidence>
<reference evidence="6 7" key="1">
    <citation type="submission" date="2020-08" db="EMBL/GenBank/DDBJ databases">
        <title>Genomic Encyclopedia of Type Strains, Phase IV (KMG-IV): sequencing the most valuable type-strain genomes for metagenomic binning, comparative biology and taxonomic classification.</title>
        <authorList>
            <person name="Goeker M."/>
        </authorList>
    </citation>
    <scope>NUCLEOTIDE SEQUENCE [LARGE SCALE GENOMIC DNA]</scope>
    <source>
        <strain evidence="6 7">DSM 25024</strain>
    </source>
</reference>
<dbReference type="InterPro" id="IPR036388">
    <property type="entry name" value="WH-like_DNA-bd_sf"/>
</dbReference>
<dbReference type="SUPFAM" id="SSF53850">
    <property type="entry name" value="Periplasmic binding protein-like II"/>
    <property type="match status" value="1"/>
</dbReference>
<dbReference type="PRINTS" id="PR00039">
    <property type="entry name" value="HTHLYSR"/>
</dbReference>
<dbReference type="InterPro" id="IPR058163">
    <property type="entry name" value="LysR-type_TF_proteobact-type"/>
</dbReference>
<gene>
    <name evidence="6" type="ORF">GGR05_003477</name>
</gene>
<sequence>MNLVQHAMLNGVSLSSIRTFEAAARHGTFRAAASELNLSPSAVSHAIVKLERDLGTPLFDRSARTIRLTGDGEILMRHVSAAFEELRRGVESVSARRSRLLRLHSAPSFAAQILSPRLPTFLAAHPGLEVRLAASTEYARFTDGEFDADIVYGKPVGEHLTVEPLGEELVTPLCSPEVAEGIRVPSDLLQRILIRSDNKRLRWPDWFVANGLAAPSTQAMSFDRSFLAIAAAADGLGVALESTRLAQREILAGKLVAPLAGRTRDLRYVGHYLCYPKSGSQRRLVGAFAEWLREELNAPAPFIDDTDEFVSSHG</sequence>
<keyword evidence="3 6" id="KW-0238">DNA-binding</keyword>
<dbReference type="InterPro" id="IPR000847">
    <property type="entry name" value="LysR_HTH_N"/>
</dbReference>
<dbReference type="SUPFAM" id="SSF46785">
    <property type="entry name" value="Winged helix' DNA-binding domain"/>
    <property type="match status" value="1"/>
</dbReference>
<dbReference type="CDD" id="cd08432">
    <property type="entry name" value="PBP2_GcdR_TrpI_HvrB_AmpR_like"/>
    <property type="match status" value="1"/>
</dbReference>
<dbReference type="Pfam" id="PF03466">
    <property type="entry name" value="LysR_substrate"/>
    <property type="match status" value="1"/>
</dbReference>
<organism evidence="6 7">
    <name type="scientific">Aureimonas phyllosphaerae</name>
    <dbReference type="NCBI Taxonomy" id="1166078"/>
    <lineage>
        <taxon>Bacteria</taxon>
        <taxon>Pseudomonadati</taxon>
        <taxon>Pseudomonadota</taxon>
        <taxon>Alphaproteobacteria</taxon>
        <taxon>Hyphomicrobiales</taxon>
        <taxon>Aurantimonadaceae</taxon>
        <taxon>Aureimonas</taxon>
    </lineage>
</organism>
<feature type="domain" description="HTH lysR-type" evidence="5">
    <location>
        <begin position="12"/>
        <end position="69"/>
    </location>
</feature>
<keyword evidence="2" id="KW-0805">Transcription regulation</keyword>
<dbReference type="Proteomes" id="UP000531216">
    <property type="component" value="Unassembled WGS sequence"/>
</dbReference>
<dbReference type="PANTHER" id="PTHR30537:SF58">
    <property type="entry name" value="HTH-TYPE TRANSCRIPTIONAL REGULATOR PERR"/>
    <property type="match status" value="1"/>
</dbReference>
<evidence type="ECO:0000259" key="5">
    <source>
        <dbReference type="PROSITE" id="PS50931"/>
    </source>
</evidence>
<comment type="similarity">
    <text evidence="1">Belongs to the LysR transcriptional regulatory family.</text>
</comment>
<keyword evidence="7" id="KW-1185">Reference proteome</keyword>
<dbReference type="InterPro" id="IPR005119">
    <property type="entry name" value="LysR_subst-bd"/>
</dbReference>
<evidence type="ECO:0000256" key="2">
    <source>
        <dbReference type="ARBA" id="ARBA00023015"/>
    </source>
</evidence>
<dbReference type="PANTHER" id="PTHR30537">
    <property type="entry name" value="HTH-TYPE TRANSCRIPTIONAL REGULATOR"/>
    <property type="match status" value="1"/>
</dbReference>
<evidence type="ECO:0000313" key="6">
    <source>
        <dbReference type="EMBL" id="MBB3937311.1"/>
    </source>
</evidence>
<dbReference type="Pfam" id="PF00126">
    <property type="entry name" value="HTH_1"/>
    <property type="match status" value="1"/>
</dbReference>
<evidence type="ECO:0000256" key="3">
    <source>
        <dbReference type="ARBA" id="ARBA00023125"/>
    </source>
</evidence>
<evidence type="ECO:0000256" key="1">
    <source>
        <dbReference type="ARBA" id="ARBA00009437"/>
    </source>
</evidence>
<dbReference type="Gene3D" id="1.10.10.10">
    <property type="entry name" value="Winged helix-like DNA-binding domain superfamily/Winged helix DNA-binding domain"/>
    <property type="match status" value="1"/>
</dbReference>
<comment type="caution">
    <text evidence="6">The sequence shown here is derived from an EMBL/GenBank/DDBJ whole genome shotgun (WGS) entry which is preliminary data.</text>
</comment>